<dbReference type="AlphaFoldDB" id="A0AA35RXJ4"/>
<dbReference type="EMBL" id="CASHTH010001763">
    <property type="protein sequence ID" value="CAI8019580.1"/>
    <property type="molecule type" value="Genomic_DNA"/>
</dbReference>
<gene>
    <name evidence="1" type="ORF">GBAR_LOCUS11762</name>
</gene>
<organism evidence="1 2">
    <name type="scientific">Geodia barretti</name>
    <name type="common">Barrett's horny sponge</name>
    <dbReference type="NCBI Taxonomy" id="519541"/>
    <lineage>
        <taxon>Eukaryota</taxon>
        <taxon>Metazoa</taxon>
        <taxon>Porifera</taxon>
        <taxon>Demospongiae</taxon>
        <taxon>Heteroscleromorpha</taxon>
        <taxon>Tetractinellida</taxon>
        <taxon>Astrophorina</taxon>
        <taxon>Geodiidae</taxon>
        <taxon>Geodia</taxon>
    </lineage>
</organism>
<reference evidence="1" key="1">
    <citation type="submission" date="2023-03" db="EMBL/GenBank/DDBJ databases">
        <authorList>
            <person name="Steffen K."/>
            <person name="Cardenas P."/>
        </authorList>
    </citation>
    <scope>NUCLEOTIDE SEQUENCE</scope>
</reference>
<protein>
    <submittedName>
        <fullName evidence="1">Uncharacterized protein</fullName>
    </submittedName>
</protein>
<name>A0AA35RXJ4_GEOBA</name>
<evidence type="ECO:0000313" key="1">
    <source>
        <dbReference type="EMBL" id="CAI8019580.1"/>
    </source>
</evidence>
<accession>A0AA35RXJ4</accession>
<comment type="caution">
    <text evidence="1">The sequence shown here is derived from an EMBL/GenBank/DDBJ whole genome shotgun (WGS) entry which is preliminary data.</text>
</comment>
<dbReference type="Proteomes" id="UP001174909">
    <property type="component" value="Unassembled WGS sequence"/>
</dbReference>
<proteinExistence type="predicted"/>
<evidence type="ECO:0000313" key="2">
    <source>
        <dbReference type="Proteomes" id="UP001174909"/>
    </source>
</evidence>
<keyword evidence="2" id="KW-1185">Reference proteome</keyword>
<sequence length="169" mass="18157">MATVLLGPVHGQPAILGHLAAHVPGQFPVPLFGPAATAFPVRGQFLLNEIAQFLAKGVVFGSKSKIHSTLPDNQRIMAEKSSDDIESSWPESVRPRRLQVNHGIRGSTDDAGDGMHIFGYQQAHPGKVLYIDNRNNIEGSGHHVRRIYAIHAAKGSDHLAGGANCGFNQ</sequence>